<comment type="similarity">
    <text evidence="2 4">Belongs to the trehalose phosphatase family.</text>
</comment>
<evidence type="ECO:0000256" key="2">
    <source>
        <dbReference type="ARBA" id="ARBA00008770"/>
    </source>
</evidence>
<dbReference type="NCBIfam" id="TIGR00685">
    <property type="entry name" value="T6PP"/>
    <property type="match status" value="1"/>
</dbReference>
<evidence type="ECO:0000313" key="5">
    <source>
        <dbReference type="EMBL" id="MFB9949883.1"/>
    </source>
</evidence>
<evidence type="ECO:0000256" key="4">
    <source>
        <dbReference type="RuleBase" id="RU361117"/>
    </source>
</evidence>
<reference evidence="5 6" key="1">
    <citation type="submission" date="2024-09" db="EMBL/GenBank/DDBJ databases">
        <authorList>
            <person name="Sun Q."/>
            <person name="Mori K."/>
        </authorList>
    </citation>
    <scope>NUCLEOTIDE SEQUENCE [LARGE SCALE GENOMIC DNA]</scope>
    <source>
        <strain evidence="5 6">TBRC 4938</strain>
    </source>
</reference>
<comment type="function">
    <text evidence="4">Removes the phosphate from trehalose 6-phosphate to produce free trehalose.</text>
</comment>
<dbReference type="PANTHER" id="PTHR43768:SF3">
    <property type="entry name" value="TREHALOSE 6-PHOSPHATE PHOSPHATASE"/>
    <property type="match status" value="1"/>
</dbReference>
<organism evidence="5 6">
    <name type="scientific">Rhizobium puerariae</name>
    <dbReference type="NCBI Taxonomy" id="1585791"/>
    <lineage>
        <taxon>Bacteria</taxon>
        <taxon>Pseudomonadati</taxon>
        <taxon>Pseudomonadota</taxon>
        <taxon>Alphaproteobacteria</taxon>
        <taxon>Hyphomicrobiales</taxon>
        <taxon>Rhizobiaceae</taxon>
        <taxon>Rhizobium/Agrobacterium group</taxon>
        <taxon>Rhizobium</taxon>
    </lineage>
</organism>
<comment type="catalytic activity">
    <reaction evidence="4">
        <text>alpha,alpha-trehalose 6-phosphate + H2O = alpha,alpha-trehalose + phosphate</text>
        <dbReference type="Rhea" id="RHEA:23420"/>
        <dbReference type="ChEBI" id="CHEBI:15377"/>
        <dbReference type="ChEBI" id="CHEBI:16551"/>
        <dbReference type="ChEBI" id="CHEBI:43474"/>
        <dbReference type="ChEBI" id="CHEBI:58429"/>
        <dbReference type="EC" id="3.1.3.12"/>
    </reaction>
</comment>
<dbReference type="Pfam" id="PF02358">
    <property type="entry name" value="Trehalose_PPase"/>
    <property type="match status" value="1"/>
</dbReference>
<dbReference type="InterPro" id="IPR023214">
    <property type="entry name" value="HAD_sf"/>
</dbReference>
<dbReference type="NCBIfam" id="TIGR01484">
    <property type="entry name" value="HAD-SF-IIB"/>
    <property type="match status" value="1"/>
</dbReference>
<evidence type="ECO:0000256" key="3">
    <source>
        <dbReference type="ARBA" id="ARBA00022801"/>
    </source>
</evidence>
<dbReference type="Proteomes" id="UP001589692">
    <property type="component" value="Unassembled WGS sequence"/>
</dbReference>
<dbReference type="InterPro" id="IPR044651">
    <property type="entry name" value="OTSB-like"/>
</dbReference>
<dbReference type="EC" id="3.1.3.12" evidence="4"/>
<dbReference type="RefSeq" id="WP_377261471.1">
    <property type="nucleotide sequence ID" value="NZ_JBHMAA010000015.1"/>
</dbReference>
<keyword evidence="3 4" id="KW-0378">Hydrolase</keyword>
<protein>
    <recommendedName>
        <fullName evidence="4">Trehalose 6-phosphate phosphatase</fullName>
        <ecNumber evidence="4">3.1.3.12</ecNumber>
    </recommendedName>
</protein>
<comment type="caution">
    <text evidence="5">The sequence shown here is derived from an EMBL/GenBank/DDBJ whole genome shotgun (WGS) entry which is preliminary data.</text>
</comment>
<name>A0ABV6AKM0_9HYPH</name>
<keyword evidence="4" id="KW-0479">Metal-binding</keyword>
<keyword evidence="4" id="KW-0460">Magnesium</keyword>
<dbReference type="CDD" id="cd01627">
    <property type="entry name" value="HAD_TPP"/>
    <property type="match status" value="1"/>
</dbReference>
<dbReference type="InterPro" id="IPR036412">
    <property type="entry name" value="HAD-like_sf"/>
</dbReference>
<dbReference type="InterPro" id="IPR006379">
    <property type="entry name" value="HAD-SF_hydro_IIB"/>
</dbReference>
<dbReference type="SUPFAM" id="SSF56784">
    <property type="entry name" value="HAD-like"/>
    <property type="match status" value="1"/>
</dbReference>
<dbReference type="GO" id="GO:0004805">
    <property type="term" value="F:trehalose-phosphatase activity"/>
    <property type="evidence" value="ECO:0007669"/>
    <property type="project" value="UniProtKB-EC"/>
</dbReference>
<comment type="pathway">
    <text evidence="1 4">Glycan biosynthesis; trehalose biosynthesis.</text>
</comment>
<evidence type="ECO:0000256" key="1">
    <source>
        <dbReference type="ARBA" id="ARBA00005199"/>
    </source>
</evidence>
<accession>A0ABV6AKM0</accession>
<comment type="cofactor">
    <cofactor evidence="4">
        <name>Mg(2+)</name>
        <dbReference type="ChEBI" id="CHEBI:18420"/>
    </cofactor>
</comment>
<evidence type="ECO:0000313" key="6">
    <source>
        <dbReference type="Proteomes" id="UP001589692"/>
    </source>
</evidence>
<dbReference type="InterPro" id="IPR003337">
    <property type="entry name" value="Trehalose_PPase"/>
</dbReference>
<dbReference type="Gene3D" id="3.30.70.1020">
    <property type="entry name" value="Trehalose-6-phosphate phosphatase related protein, domain 2"/>
    <property type="match status" value="1"/>
</dbReference>
<sequence length="271" mass="28987">MSYQENPRQDAQHAVSSGEEALLRLASQPDLWALFLDIDGTLIDLADTPDGIVVPAGLPDNLHRLSMRLGGALALVTGRALPYADDLFMPYRFSIAGLHGAERRDPSGAVSRIEPDAAFADMKAALVREAEQWPGVLVEDKGAAVAAHYRQAPGRREAVEAAMPRYLAMAGPDFTLQHGKMVVEIRPARASKGHALEAFLDQPPFRGRKPVAIGDDVTDEAMFRMANRLGGHSIRIAETPAETEAKSTLPSTAALRAVIAALGRAGNPTVA</sequence>
<dbReference type="PANTHER" id="PTHR43768">
    <property type="entry name" value="TREHALOSE 6-PHOSPHATE PHOSPHATASE"/>
    <property type="match status" value="1"/>
</dbReference>
<gene>
    <name evidence="5" type="primary">otsB</name>
    <name evidence="5" type="ORF">ACFFP0_13540</name>
</gene>
<proteinExistence type="inferred from homology"/>
<keyword evidence="6" id="KW-1185">Reference proteome</keyword>
<dbReference type="Gene3D" id="3.40.50.1000">
    <property type="entry name" value="HAD superfamily/HAD-like"/>
    <property type="match status" value="1"/>
</dbReference>
<dbReference type="EMBL" id="JBHMAA010000015">
    <property type="protein sequence ID" value="MFB9949883.1"/>
    <property type="molecule type" value="Genomic_DNA"/>
</dbReference>